<evidence type="ECO:0008006" key="5">
    <source>
        <dbReference type="Google" id="ProtNLM"/>
    </source>
</evidence>
<evidence type="ECO:0000256" key="3">
    <source>
        <dbReference type="ARBA" id="ARBA00022691"/>
    </source>
</evidence>
<dbReference type="PROSITE" id="PS51682">
    <property type="entry name" value="SAM_OMT_I"/>
    <property type="match status" value="1"/>
</dbReference>
<keyword evidence="2" id="KW-0808">Transferase</keyword>
<dbReference type="PANTHER" id="PTHR10509:SF14">
    <property type="entry name" value="CAFFEOYL-COA O-METHYLTRANSFERASE 3-RELATED"/>
    <property type="match status" value="1"/>
</dbReference>
<protein>
    <recommendedName>
        <fullName evidence="5">O-methyltransferase domain-containing protein</fullName>
    </recommendedName>
</protein>
<sequence>IGNALEIIPGMNFYFDLVFIDGDKREYSAYYKIVIDKVKPGGFILVDNVLWDGKVIEKNESGDPYTQGIKAFNKLAHNDPRVEVWGIVGFNIISVSVFFPQGKVQAGIQTLSA</sequence>
<proteinExistence type="predicted"/>
<dbReference type="Pfam" id="PF01596">
    <property type="entry name" value="Methyltransf_3"/>
    <property type="match status" value="1"/>
</dbReference>
<dbReference type="GO" id="GO:0008757">
    <property type="term" value="F:S-adenosylmethionine-dependent methyltransferase activity"/>
    <property type="evidence" value="ECO:0007669"/>
    <property type="project" value="TreeGrafter"/>
</dbReference>
<dbReference type="InterPro" id="IPR050362">
    <property type="entry name" value="Cation-dep_OMT"/>
</dbReference>
<dbReference type="GO" id="GO:0008171">
    <property type="term" value="F:O-methyltransferase activity"/>
    <property type="evidence" value="ECO:0007669"/>
    <property type="project" value="InterPro"/>
</dbReference>
<dbReference type="GO" id="GO:0032259">
    <property type="term" value="P:methylation"/>
    <property type="evidence" value="ECO:0007669"/>
    <property type="project" value="UniProtKB-KW"/>
</dbReference>
<dbReference type="InterPro" id="IPR029063">
    <property type="entry name" value="SAM-dependent_MTases_sf"/>
</dbReference>
<evidence type="ECO:0000256" key="2">
    <source>
        <dbReference type="ARBA" id="ARBA00022679"/>
    </source>
</evidence>
<keyword evidence="3" id="KW-0949">S-adenosyl-L-methionine</keyword>
<feature type="non-terminal residue" evidence="4">
    <location>
        <position position="1"/>
    </location>
</feature>
<dbReference type="SUPFAM" id="SSF53335">
    <property type="entry name" value="S-adenosyl-L-methionine-dependent methyltransferases"/>
    <property type="match status" value="1"/>
</dbReference>
<dbReference type="InterPro" id="IPR002935">
    <property type="entry name" value="SAM_O-MeTrfase"/>
</dbReference>
<dbReference type="AlphaFoldDB" id="X1EVM3"/>
<dbReference type="PANTHER" id="PTHR10509">
    <property type="entry name" value="O-METHYLTRANSFERASE-RELATED"/>
    <property type="match status" value="1"/>
</dbReference>
<evidence type="ECO:0000256" key="1">
    <source>
        <dbReference type="ARBA" id="ARBA00022603"/>
    </source>
</evidence>
<comment type="caution">
    <text evidence="4">The sequence shown here is derived from an EMBL/GenBank/DDBJ whole genome shotgun (WGS) entry which is preliminary data.</text>
</comment>
<name>X1EVM3_9ZZZZ</name>
<evidence type="ECO:0000313" key="4">
    <source>
        <dbReference type="EMBL" id="GAH24360.1"/>
    </source>
</evidence>
<organism evidence="4">
    <name type="scientific">marine sediment metagenome</name>
    <dbReference type="NCBI Taxonomy" id="412755"/>
    <lineage>
        <taxon>unclassified sequences</taxon>
        <taxon>metagenomes</taxon>
        <taxon>ecological metagenomes</taxon>
    </lineage>
</organism>
<gene>
    <name evidence="4" type="ORF">S03H2_02257</name>
</gene>
<dbReference type="EMBL" id="BARU01000739">
    <property type="protein sequence ID" value="GAH24360.1"/>
    <property type="molecule type" value="Genomic_DNA"/>
</dbReference>
<keyword evidence="1" id="KW-0489">Methyltransferase</keyword>
<reference evidence="4" key="1">
    <citation type="journal article" date="2014" name="Front. Microbiol.">
        <title>High frequency of phylogenetically diverse reductive dehalogenase-homologous genes in deep subseafloor sedimentary metagenomes.</title>
        <authorList>
            <person name="Kawai M."/>
            <person name="Futagami T."/>
            <person name="Toyoda A."/>
            <person name="Takaki Y."/>
            <person name="Nishi S."/>
            <person name="Hori S."/>
            <person name="Arai W."/>
            <person name="Tsubouchi T."/>
            <person name="Morono Y."/>
            <person name="Uchiyama I."/>
            <person name="Ito T."/>
            <person name="Fujiyama A."/>
            <person name="Inagaki F."/>
            <person name="Takami H."/>
        </authorList>
    </citation>
    <scope>NUCLEOTIDE SEQUENCE</scope>
    <source>
        <strain evidence="4">Expedition CK06-06</strain>
    </source>
</reference>
<dbReference type="Gene3D" id="3.40.50.150">
    <property type="entry name" value="Vaccinia Virus protein VP39"/>
    <property type="match status" value="1"/>
</dbReference>
<accession>X1EVM3</accession>